<accession>A0A6L2J7D3</accession>
<evidence type="ECO:0000313" key="1">
    <source>
        <dbReference type="EMBL" id="GEU31915.1"/>
    </source>
</evidence>
<dbReference type="AlphaFoldDB" id="A0A6L2J7D3"/>
<organism evidence="1">
    <name type="scientific">Tanacetum cinerariifolium</name>
    <name type="common">Dalmatian daisy</name>
    <name type="synonym">Chrysanthemum cinerariifolium</name>
    <dbReference type="NCBI Taxonomy" id="118510"/>
    <lineage>
        <taxon>Eukaryota</taxon>
        <taxon>Viridiplantae</taxon>
        <taxon>Streptophyta</taxon>
        <taxon>Embryophyta</taxon>
        <taxon>Tracheophyta</taxon>
        <taxon>Spermatophyta</taxon>
        <taxon>Magnoliopsida</taxon>
        <taxon>eudicotyledons</taxon>
        <taxon>Gunneridae</taxon>
        <taxon>Pentapetalae</taxon>
        <taxon>asterids</taxon>
        <taxon>campanulids</taxon>
        <taxon>Asterales</taxon>
        <taxon>Asteraceae</taxon>
        <taxon>Asteroideae</taxon>
        <taxon>Anthemideae</taxon>
        <taxon>Anthemidinae</taxon>
        <taxon>Tanacetum</taxon>
    </lineage>
</organism>
<reference evidence="1" key="1">
    <citation type="journal article" date="2019" name="Sci. Rep.">
        <title>Draft genome of Tanacetum cinerariifolium, the natural source of mosquito coil.</title>
        <authorList>
            <person name="Yamashiro T."/>
            <person name="Shiraishi A."/>
            <person name="Satake H."/>
            <person name="Nakayama K."/>
        </authorList>
    </citation>
    <scope>NUCLEOTIDE SEQUENCE</scope>
</reference>
<sequence length="242" mass="27606">MLEKGSYMSSASHFMRYVDGKKEHGRMVKDSIENGPYVMKYMIDPTSPTDAPTTTIQTVVDLMGNDKLRYEANIDAMNWILLVIPNNIYNFVDASQNAKATWNRVKRAKRTARKPSCFFANTYASPSYSHTSQSYYVTNPPLVQYYDDDYQGEVRVLGYAKNSSRNVGRHARNEGNNAGNGFVQKTIRNAKNVQRNLRITDSYRKTSTVQEQMLITTEDEAEIHLDDEENEFMLMSATGMIS</sequence>
<name>A0A6L2J7D3_TANCI</name>
<proteinExistence type="predicted"/>
<comment type="caution">
    <text evidence="1">The sequence shown here is derived from an EMBL/GenBank/DDBJ whole genome shotgun (WGS) entry which is preliminary data.</text>
</comment>
<protein>
    <submittedName>
        <fullName evidence="1">Uncharacterized protein</fullName>
    </submittedName>
</protein>
<gene>
    <name evidence="1" type="ORF">Tci_003893</name>
</gene>
<dbReference type="EMBL" id="BKCJ010000299">
    <property type="protein sequence ID" value="GEU31915.1"/>
    <property type="molecule type" value="Genomic_DNA"/>
</dbReference>